<evidence type="ECO:0000256" key="1">
    <source>
        <dbReference type="SAM" id="MobiDB-lite"/>
    </source>
</evidence>
<organism evidence="2 3">
    <name type="scientific">Pinctada imbricata</name>
    <name type="common">Atlantic pearl-oyster</name>
    <name type="synonym">Pinctada martensii</name>
    <dbReference type="NCBI Taxonomy" id="66713"/>
    <lineage>
        <taxon>Eukaryota</taxon>
        <taxon>Metazoa</taxon>
        <taxon>Spiralia</taxon>
        <taxon>Lophotrochozoa</taxon>
        <taxon>Mollusca</taxon>
        <taxon>Bivalvia</taxon>
        <taxon>Autobranchia</taxon>
        <taxon>Pteriomorphia</taxon>
        <taxon>Pterioida</taxon>
        <taxon>Pterioidea</taxon>
        <taxon>Pteriidae</taxon>
        <taxon>Pinctada</taxon>
    </lineage>
</organism>
<feature type="compositionally biased region" description="Acidic residues" evidence="1">
    <location>
        <begin position="201"/>
        <end position="214"/>
    </location>
</feature>
<feature type="region of interest" description="Disordered" evidence="1">
    <location>
        <begin position="476"/>
        <end position="495"/>
    </location>
</feature>
<keyword evidence="3" id="KW-1185">Reference proteome</keyword>
<accession>A0AA88XV49</accession>
<sequence length="622" mass="70328">MPEVNFALSSAAQKQYQKQCTGLYSEFQKKMNAIFKEEQGLRDIMRKLRKEKITNNKYSLYRSSGADLFAKASQKRKTFMSKNLTTVSPLLDELCPETPWGLDAIIDEDLIRPQTAPGNQQGLETTEPVVENNGVRPHTAAPVTVSNTRSFIESNEVVDNAPELKHGDLAIPESKIAQIDRLLKGLQKEQSQDGPSPVQTDFEDMGDNDGEVDPNTERTRARKITINATKFAQLQSGETHVKLKDKDGKFIVKPLNINYEPTEVEAVFFAKDPTKEKMALVRQKTSCRSSTVASDLKVNNRIAIQKSLMGKLAKKTTVAEIFNNARDRRTRHFRIMLKNPTVSNETVEKGDANNGNKTTSKTKQYDNRHSGQNDQQNFKNPEMSMAQDQQTDKQKSLQDCLKYPMKLSSAQKPLKTILRDTSTPLADKSKRLQIIISPAENIPAPEKSPPHGQKLFQRVKAFTGGDETGMQQFRNNKFSDSQESNQMPLDRSQSSMSMREGMNYHTSDKHMTEMIRRLVEGKSDDNINMQEPSNLGVQRKFIKMPLSKKKNQSGSDTHSNAGSSVFSTEQFRRHLGRNDAKNMIRDAMRRDREYEDAMQSMRRRVALGAGLSRRPNSVAAFR</sequence>
<gene>
    <name evidence="2" type="ORF">FSP39_002577</name>
</gene>
<name>A0AA88XV49_PINIB</name>
<feature type="region of interest" description="Disordered" evidence="1">
    <location>
        <begin position="547"/>
        <end position="567"/>
    </location>
</feature>
<dbReference type="AlphaFoldDB" id="A0AA88XV49"/>
<feature type="compositionally biased region" description="Polar residues" evidence="1">
    <location>
        <begin position="353"/>
        <end position="362"/>
    </location>
</feature>
<comment type="caution">
    <text evidence="2">The sequence shown here is derived from an EMBL/GenBank/DDBJ whole genome shotgun (WGS) entry which is preliminary data.</text>
</comment>
<dbReference type="Proteomes" id="UP001186944">
    <property type="component" value="Unassembled WGS sequence"/>
</dbReference>
<reference evidence="2" key="1">
    <citation type="submission" date="2019-08" db="EMBL/GenBank/DDBJ databases">
        <title>The improved chromosome-level genome for the pearl oyster Pinctada fucata martensii using PacBio sequencing and Hi-C.</title>
        <authorList>
            <person name="Zheng Z."/>
        </authorList>
    </citation>
    <scope>NUCLEOTIDE SEQUENCE</scope>
    <source>
        <strain evidence="2">ZZ-2019</strain>
        <tissue evidence="2">Adductor muscle</tissue>
    </source>
</reference>
<evidence type="ECO:0000313" key="3">
    <source>
        <dbReference type="Proteomes" id="UP001186944"/>
    </source>
</evidence>
<feature type="region of interest" description="Disordered" evidence="1">
    <location>
        <begin position="186"/>
        <end position="215"/>
    </location>
</feature>
<feature type="region of interest" description="Disordered" evidence="1">
    <location>
        <begin position="337"/>
        <end position="397"/>
    </location>
</feature>
<evidence type="ECO:0000313" key="2">
    <source>
        <dbReference type="EMBL" id="KAK3092417.1"/>
    </source>
</evidence>
<dbReference type="EMBL" id="VSWD01000009">
    <property type="protein sequence ID" value="KAK3092417.1"/>
    <property type="molecule type" value="Genomic_DNA"/>
</dbReference>
<proteinExistence type="predicted"/>
<protein>
    <submittedName>
        <fullName evidence="2">Uncharacterized protein</fullName>
    </submittedName>
</protein>
<feature type="compositionally biased region" description="Polar residues" evidence="1">
    <location>
        <begin position="552"/>
        <end position="567"/>
    </location>
</feature>